<name>A0A3B0IXJ9_9RICK</name>
<gene>
    <name evidence="3" type="ORF">WBAF_1268</name>
</gene>
<sequence length="296" mass="32825">MNNGVLRRYALAYIKENGSDNDVQRFLQFQPIRNATNWCDKDFKNAYGQFKRSNSTNEHNIGSDRRNSRQQPTGPQVTHVYVHNNKEGLSLCDYLLLRSLFSGNTGHTTVINNLGSGSSNQPSREDKKKDAEDSRKLLALGMAVAIVCVSFHALMCVWYNSSEKTARKSEKVDYLDNKLKMFRNIEFAVGAISLAALIGCAINPVLPVWGLVILGINSLVCLAGGVAFHMKHQKESDNIDKAKEAVGSYRAGHSSHYDAPPPYPFEEHNTAPTAPPQGAFDKSYPKQHFGGYAKNS</sequence>
<dbReference type="AlphaFoldDB" id="A0A3B0IXJ9"/>
<keyword evidence="2" id="KW-1133">Transmembrane helix</keyword>
<keyword evidence="2" id="KW-0812">Transmembrane</keyword>
<feature type="transmembrane region" description="Helical" evidence="2">
    <location>
        <begin position="181"/>
        <end position="202"/>
    </location>
</feature>
<keyword evidence="2" id="KW-0472">Membrane</keyword>
<feature type="region of interest" description="Disordered" evidence="1">
    <location>
        <begin position="111"/>
        <end position="131"/>
    </location>
</feature>
<accession>A0A3B0IXJ9</accession>
<proteinExistence type="predicted"/>
<feature type="compositionally biased region" description="Polar residues" evidence="1">
    <location>
        <begin position="51"/>
        <end position="60"/>
    </location>
</feature>
<evidence type="ECO:0000256" key="2">
    <source>
        <dbReference type="SAM" id="Phobius"/>
    </source>
</evidence>
<dbReference type="EMBL" id="OUNF01000330">
    <property type="protein sequence ID" value="SPP34357.1"/>
    <property type="molecule type" value="Genomic_DNA"/>
</dbReference>
<feature type="region of interest" description="Disordered" evidence="1">
    <location>
        <begin position="50"/>
        <end position="75"/>
    </location>
</feature>
<feature type="transmembrane region" description="Helical" evidence="2">
    <location>
        <begin position="208"/>
        <end position="228"/>
    </location>
</feature>
<feature type="region of interest" description="Disordered" evidence="1">
    <location>
        <begin position="251"/>
        <end position="296"/>
    </location>
</feature>
<evidence type="ECO:0000256" key="1">
    <source>
        <dbReference type="SAM" id="MobiDB-lite"/>
    </source>
</evidence>
<reference evidence="3" key="1">
    <citation type="submission" date="2018-04" db="EMBL/GenBank/DDBJ databases">
        <authorList>
            <person name="Go L.Y."/>
            <person name="Mitchell J.A."/>
        </authorList>
    </citation>
    <scope>NUCLEOTIDE SEQUENCE</scope>
    <source>
        <strain evidence="3">WBAF</strain>
    </source>
</reference>
<protein>
    <submittedName>
        <fullName evidence="3">Uncharacterized protein</fullName>
    </submittedName>
</protein>
<feature type="transmembrane region" description="Helical" evidence="2">
    <location>
        <begin position="137"/>
        <end position="160"/>
    </location>
</feature>
<feature type="compositionally biased region" description="Polar residues" evidence="1">
    <location>
        <begin position="111"/>
        <end position="122"/>
    </location>
</feature>
<organism evidence="3">
    <name type="scientific">Wolbachia endosymbiont of Aleurodicus floccissimus</name>
    <dbReference type="NCBI Taxonomy" id="2152762"/>
    <lineage>
        <taxon>Bacteria</taxon>
        <taxon>Pseudomonadati</taxon>
        <taxon>Pseudomonadota</taxon>
        <taxon>Alphaproteobacteria</taxon>
        <taxon>Rickettsiales</taxon>
        <taxon>Anaplasmataceae</taxon>
        <taxon>Wolbachieae</taxon>
        <taxon>Wolbachia</taxon>
    </lineage>
</organism>
<evidence type="ECO:0000313" key="3">
    <source>
        <dbReference type="EMBL" id="SPP34357.1"/>
    </source>
</evidence>